<dbReference type="OrthoDB" id="3240555at2759"/>
<feature type="domain" description="Lipoyl-binding" evidence="2">
    <location>
        <begin position="49"/>
        <end position="104"/>
    </location>
</feature>
<evidence type="ECO:0000313" key="3">
    <source>
        <dbReference type="EMBL" id="PAV20097.1"/>
    </source>
</evidence>
<evidence type="ECO:0000256" key="1">
    <source>
        <dbReference type="SAM" id="MobiDB-lite"/>
    </source>
</evidence>
<dbReference type="SUPFAM" id="SSF51230">
    <property type="entry name" value="Single hybrid motif"/>
    <property type="match status" value="1"/>
</dbReference>
<feature type="region of interest" description="Disordered" evidence="1">
    <location>
        <begin position="1"/>
        <end position="31"/>
    </location>
</feature>
<dbReference type="EMBL" id="NBII01000004">
    <property type="protein sequence ID" value="PAV20097.1"/>
    <property type="molecule type" value="Genomic_DNA"/>
</dbReference>
<dbReference type="InParanoid" id="A0A286UKG3"/>
<dbReference type="Gene3D" id="2.40.50.100">
    <property type="match status" value="1"/>
</dbReference>
<evidence type="ECO:0000313" key="4">
    <source>
        <dbReference type="Proteomes" id="UP000217199"/>
    </source>
</evidence>
<gene>
    <name evidence="3" type="ORF">PNOK_0503100</name>
</gene>
<reference evidence="3 4" key="1">
    <citation type="journal article" date="2017" name="Mol. Ecol.">
        <title>Comparative and population genomic landscape of Phellinus noxius: A hypervariable fungus causing root rot in trees.</title>
        <authorList>
            <person name="Chung C.L."/>
            <person name="Lee T.J."/>
            <person name="Akiba M."/>
            <person name="Lee H.H."/>
            <person name="Kuo T.H."/>
            <person name="Liu D."/>
            <person name="Ke H.M."/>
            <person name="Yokoi T."/>
            <person name="Roa M.B."/>
            <person name="Lu M.J."/>
            <person name="Chang Y.Y."/>
            <person name="Ann P.J."/>
            <person name="Tsai J.N."/>
            <person name="Chen C.Y."/>
            <person name="Tzean S.S."/>
            <person name="Ota Y."/>
            <person name="Hattori T."/>
            <person name="Sahashi N."/>
            <person name="Liou R.F."/>
            <person name="Kikuchi T."/>
            <person name="Tsai I.J."/>
        </authorList>
    </citation>
    <scope>NUCLEOTIDE SEQUENCE [LARGE SCALE GENOMIC DNA]</scope>
    <source>
        <strain evidence="3 4">FFPRI411160</strain>
    </source>
</reference>
<organism evidence="3 4">
    <name type="scientific">Pyrrhoderma noxium</name>
    <dbReference type="NCBI Taxonomy" id="2282107"/>
    <lineage>
        <taxon>Eukaryota</taxon>
        <taxon>Fungi</taxon>
        <taxon>Dikarya</taxon>
        <taxon>Basidiomycota</taxon>
        <taxon>Agaricomycotina</taxon>
        <taxon>Agaricomycetes</taxon>
        <taxon>Hymenochaetales</taxon>
        <taxon>Hymenochaetaceae</taxon>
        <taxon>Pyrrhoderma</taxon>
    </lineage>
</organism>
<keyword evidence="4" id="KW-1185">Reference proteome</keyword>
<dbReference type="Pfam" id="PF00364">
    <property type="entry name" value="Biotin_lipoyl"/>
    <property type="match status" value="1"/>
</dbReference>
<dbReference type="InterPro" id="IPR000089">
    <property type="entry name" value="Biotin_lipoyl"/>
</dbReference>
<sequence length="107" mass="11464">MSSPTAVTSRKPFDHNQPSVSGTTADAEPSSPVKVLEFVKVVAPLRGPISVRVNKGSIVNQGDLLAVQVSTKTELQIRAPFKGIVQRIVTNGKSLDENEVIAELEEL</sequence>
<dbReference type="InterPro" id="IPR011053">
    <property type="entry name" value="Single_hybrid_motif"/>
</dbReference>
<protein>
    <recommendedName>
        <fullName evidence="2">Lipoyl-binding domain-containing protein</fullName>
    </recommendedName>
</protein>
<comment type="caution">
    <text evidence="3">The sequence shown here is derived from an EMBL/GenBank/DDBJ whole genome shotgun (WGS) entry which is preliminary data.</text>
</comment>
<accession>A0A286UKG3</accession>
<dbReference type="Proteomes" id="UP000217199">
    <property type="component" value="Unassembled WGS sequence"/>
</dbReference>
<proteinExistence type="predicted"/>
<dbReference type="AlphaFoldDB" id="A0A286UKG3"/>
<name>A0A286UKG3_9AGAM</name>
<evidence type="ECO:0000259" key="2">
    <source>
        <dbReference type="Pfam" id="PF00364"/>
    </source>
</evidence>